<feature type="compositionally biased region" description="Low complexity" evidence="3">
    <location>
        <begin position="112"/>
        <end position="127"/>
    </location>
</feature>
<dbReference type="Gene3D" id="2.60.120.200">
    <property type="match status" value="1"/>
</dbReference>
<evidence type="ECO:0000313" key="6">
    <source>
        <dbReference type="Proteomes" id="UP001150538"/>
    </source>
</evidence>
<evidence type="ECO:0000259" key="4">
    <source>
        <dbReference type="PROSITE" id="PS51762"/>
    </source>
</evidence>
<comment type="caution">
    <text evidence="5">The sequence shown here is derived from an EMBL/GenBank/DDBJ whole genome shotgun (WGS) entry which is preliminary data.</text>
</comment>
<feature type="compositionally biased region" description="Low complexity" evidence="3">
    <location>
        <begin position="154"/>
        <end position="182"/>
    </location>
</feature>
<organism evidence="5 6">
    <name type="scientific">Mycoemilia scoparia</name>
    <dbReference type="NCBI Taxonomy" id="417184"/>
    <lineage>
        <taxon>Eukaryota</taxon>
        <taxon>Fungi</taxon>
        <taxon>Fungi incertae sedis</taxon>
        <taxon>Zoopagomycota</taxon>
        <taxon>Kickxellomycotina</taxon>
        <taxon>Kickxellomycetes</taxon>
        <taxon>Kickxellales</taxon>
        <taxon>Kickxellaceae</taxon>
        <taxon>Mycoemilia</taxon>
    </lineage>
</organism>
<dbReference type="InterPro" id="IPR000757">
    <property type="entry name" value="Beta-glucanase-like"/>
</dbReference>
<keyword evidence="6" id="KW-1185">Reference proteome</keyword>
<dbReference type="PANTHER" id="PTHR31062">
    <property type="entry name" value="XYLOGLUCAN ENDOTRANSGLUCOSYLASE/HYDROLASE PROTEIN 8-RELATED"/>
    <property type="match status" value="1"/>
</dbReference>
<feature type="compositionally biased region" description="Low complexity" evidence="3">
    <location>
        <begin position="37"/>
        <end position="66"/>
    </location>
</feature>
<dbReference type="Pfam" id="PF00722">
    <property type="entry name" value="Glyco_hydro_16"/>
    <property type="match status" value="1"/>
</dbReference>
<gene>
    <name evidence="5" type="ORF">H4219_003206</name>
</gene>
<keyword evidence="1" id="KW-0378">Hydrolase</keyword>
<dbReference type="InterPro" id="IPR013320">
    <property type="entry name" value="ConA-like_dom_sf"/>
</dbReference>
<feature type="compositionally biased region" description="Pro residues" evidence="3">
    <location>
        <begin position="102"/>
        <end position="111"/>
    </location>
</feature>
<evidence type="ECO:0000256" key="3">
    <source>
        <dbReference type="SAM" id="MobiDB-lite"/>
    </source>
</evidence>
<dbReference type="SUPFAM" id="SSF49899">
    <property type="entry name" value="Concanavalin A-like lectins/glucanases"/>
    <property type="match status" value="1"/>
</dbReference>
<evidence type="ECO:0000313" key="5">
    <source>
        <dbReference type="EMBL" id="KAJ1917463.1"/>
    </source>
</evidence>
<protein>
    <recommendedName>
        <fullName evidence="4">GH16 domain-containing protein</fullName>
    </recommendedName>
</protein>
<evidence type="ECO:0000256" key="2">
    <source>
        <dbReference type="ARBA" id="ARBA00023295"/>
    </source>
</evidence>
<dbReference type="OrthoDB" id="4781at2759"/>
<dbReference type="PROSITE" id="PS51762">
    <property type="entry name" value="GH16_2"/>
    <property type="match status" value="1"/>
</dbReference>
<feature type="compositionally biased region" description="Pro residues" evidence="3">
    <location>
        <begin position="84"/>
        <end position="93"/>
    </location>
</feature>
<dbReference type="InterPro" id="IPR008263">
    <property type="entry name" value="GH16_AS"/>
</dbReference>
<proteinExistence type="predicted"/>
<dbReference type="PRINTS" id="PR01217">
    <property type="entry name" value="PRICHEXTENSN"/>
</dbReference>
<dbReference type="PROSITE" id="PS01034">
    <property type="entry name" value="GH16_1"/>
    <property type="match status" value="1"/>
</dbReference>
<feature type="domain" description="GH16" evidence="4">
    <location>
        <begin position="167"/>
        <end position="405"/>
    </location>
</feature>
<reference evidence="5" key="1">
    <citation type="submission" date="2022-07" db="EMBL/GenBank/DDBJ databases">
        <title>Phylogenomic reconstructions and comparative analyses of Kickxellomycotina fungi.</title>
        <authorList>
            <person name="Reynolds N.K."/>
            <person name="Stajich J.E."/>
            <person name="Barry K."/>
            <person name="Grigoriev I.V."/>
            <person name="Crous P."/>
            <person name="Smith M.E."/>
        </authorList>
    </citation>
    <scope>NUCLEOTIDE SEQUENCE</scope>
    <source>
        <strain evidence="5">NBRC 100468</strain>
    </source>
</reference>
<feature type="region of interest" description="Disordered" evidence="3">
    <location>
        <begin position="34"/>
        <end position="193"/>
    </location>
</feature>
<sequence>MHFTSVTSNIAIYTISASILGGYTVFGAKCPVPSPPDASSGPVVPGSSLPEYSVIPIPSEPSIPSTPSGPPVPDYSVISLPTDPSVPPTPPSPTDSSAPTDPTIPPTPPTPTDSSASTGSSSPSNTPDEPESSEPTDPVSQPSSIPPTSPTPTPSKDTSSESSITPTDSESSSTPTQSPSDDGLPKEQPPQDRKLCYDQSRVFKFDSPEDLNKFGIEQDTSSFSVSDGKLRIAMDQNRRSPTIVYPEYLGAGGKWDMNLKMAPSSGVVTAFVMYGPGQPSQTDEIDFEWVGRDPSNVQTMFFVNGKRVPGNEGSVNLGSSPAQDLSATFHTYSIEYNKDYVNWYMDGAVRRTITNKKNGQFPADIGKLRFGVWDGSNTSGWAGTVNFSKGPFVAEIDWIRYTPYC</sequence>
<keyword evidence="2" id="KW-0326">Glycosidase</keyword>
<dbReference type="Proteomes" id="UP001150538">
    <property type="component" value="Unassembled WGS sequence"/>
</dbReference>
<dbReference type="GO" id="GO:0004553">
    <property type="term" value="F:hydrolase activity, hydrolyzing O-glycosyl compounds"/>
    <property type="evidence" value="ECO:0007669"/>
    <property type="project" value="InterPro"/>
</dbReference>
<feature type="compositionally biased region" description="Pro residues" evidence="3">
    <location>
        <begin position="144"/>
        <end position="153"/>
    </location>
</feature>
<dbReference type="AlphaFoldDB" id="A0A9W7ZVH3"/>
<feature type="compositionally biased region" description="Basic and acidic residues" evidence="3">
    <location>
        <begin position="183"/>
        <end position="193"/>
    </location>
</feature>
<name>A0A9W7ZVH3_9FUNG</name>
<evidence type="ECO:0000256" key="1">
    <source>
        <dbReference type="ARBA" id="ARBA00022801"/>
    </source>
</evidence>
<accession>A0A9W7ZVH3</accession>
<dbReference type="InterPro" id="IPR044791">
    <property type="entry name" value="Beta-glucanase/XTH"/>
</dbReference>
<dbReference type="GO" id="GO:0005975">
    <property type="term" value="P:carbohydrate metabolic process"/>
    <property type="evidence" value="ECO:0007669"/>
    <property type="project" value="InterPro"/>
</dbReference>
<dbReference type="EMBL" id="JANBPU010000071">
    <property type="protein sequence ID" value="KAJ1917463.1"/>
    <property type="molecule type" value="Genomic_DNA"/>
</dbReference>